<evidence type="ECO:0000259" key="5">
    <source>
        <dbReference type="Pfam" id="PF13610"/>
    </source>
</evidence>
<dbReference type="InterPro" id="IPR032874">
    <property type="entry name" value="DDE_dom"/>
</dbReference>
<organism evidence="6 7">
    <name type="scientific">Thalassovita taeanensis</name>
    <dbReference type="NCBI Taxonomy" id="657014"/>
    <lineage>
        <taxon>Bacteria</taxon>
        <taxon>Pseudomonadati</taxon>
        <taxon>Pseudomonadota</taxon>
        <taxon>Alphaproteobacteria</taxon>
        <taxon>Rhodobacterales</taxon>
        <taxon>Roseobacteraceae</taxon>
        <taxon>Thalassovita</taxon>
    </lineage>
</organism>
<dbReference type="Gene3D" id="3.30.420.10">
    <property type="entry name" value="Ribonuclease H-like superfamily/Ribonuclease H"/>
    <property type="match status" value="1"/>
</dbReference>
<dbReference type="NCBIfam" id="NF033587">
    <property type="entry name" value="transpos_IS6"/>
    <property type="match status" value="1"/>
</dbReference>
<evidence type="ECO:0000256" key="2">
    <source>
        <dbReference type="ARBA" id="ARBA00022578"/>
    </source>
</evidence>
<dbReference type="PANTHER" id="PTHR35528:SF3">
    <property type="entry name" value="BLL1675 PROTEIN"/>
    <property type="match status" value="1"/>
</dbReference>
<dbReference type="InterPro" id="IPR036397">
    <property type="entry name" value="RNaseH_sf"/>
</dbReference>
<sequence>MMPGIAKLFDCSELDTGRRVEIPTSMPRLKGFRHPREVIAYAVWAYHRFALSTADVEYLLAERGVMVSRETIRGWVNRFGAHFAACIRRDRPWPNDKWHLDEVVIPINGMTHWLWRAVDANGDTLDILVQTRRNAKAAKRFMAKLIAQFGKPRVVITDKLRSYITPTAHHHKGLNNKTEGSHTPTRRREKIMGRFKSPRQAQRFLTAHDQINNIFRPRRYSITVISYLHARVDVFCLWTDYAAEMVA</sequence>
<dbReference type="GO" id="GO:0006310">
    <property type="term" value="P:DNA recombination"/>
    <property type="evidence" value="ECO:0007669"/>
    <property type="project" value="UniProtKB-KW"/>
</dbReference>
<proteinExistence type="predicted"/>
<dbReference type="InterPro" id="IPR012337">
    <property type="entry name" value="RNaseH-like_sf"/>
</dbReference>
<dbReference type="SUPFAM" id="SSF53098">
    <property type="entry name" value="Ribonuclease H-like"/>
    <property type="match status" value="1"/>
</dbReference>
<dbReference type="InterPro" id="IPR052183">
    <property type="entry name" value="IS_Transposase"/>
</dbReference>
<dbReference type="Pfam" id="PF13610">
    <property type="entry name" value="DDE_Tnp_IS240"/>
    <property type="match status" value="1"/>
</dbReference>
<name>A0A1H9LFH1_9RHOB</name>
<dbReference type="EMBL" id="FOEP01000027">
    <property type="protein sequence ID" value="SER09683.1"/>
    <property type="molecule type" value="Genomic_DNA"/>
</dbReference>
<dbReference type="AlphaFoldDB" id="A0A1H9LFH1"/>
<evidence type="ECO:0000313" key="6">
    <source>
        <dbReference type="EMBL" id="SER09683.1"/>
    </source>
</evidence>
<dbReference type="PANTHER" id="PTHR35528">
    <property type="entry name" value="BLL1675 PROTEIN"/>
    <property type="match status" value="1"/>
</dbReference>
<keyword evidence="7" id="KW-1185">Reference proteome</keyword>
<keyword evidence="4" id="KW-0233">DNA recombination</keyword>
<dbReference type="InterPro" id="IPR047930">
    <property type="entry name" value="Transpos_IS6"/>
</dbReference>
<dbReference type="GO" id="GO:0003677">
    <property type="term" value="F:DNA binding"/>
    <property type="evidence" value="ECO:0007669"/>
    <property type="project" value="UniProtKB-KW"/>
</dbReference>
<protein>
    <submittedName>
        <fullName evidence="6">Putative transposase</fullName>
    </submittedName>
</protein>
<evidence type="ECO:0000256" key="4">
    <source>
        <dbReference type="ARBA" id="ARBA00023172"/>
    </source>
</evidence>
<comment type="function">
    <text evidence="1">Involved in the transposition of the insertion sequence.</text>
</comment>
<keyword evidence="2" id="KW-0815">Transposition</keyword>
<dbReference type="GO" id="GO:0032196">
    <property type="term" value="P:transposition"/>
    <property type="evidence" value="ECO:0007669"/>
    <property type="project" value="UniProtKB-KW"/>
</dbReference>
<accession>A0A1H9LFH1</accession>
<evidence type="ECO:0000313" key="7">
    <source>
        <dbReference type="Proteomes" id="UP000198634"/>
    </source>
</evidence>
<gene>
    <name evidence="6" type="ORF">SAMN04488092_12710</name>
</gene>
<feature type="domain" description="DDE" evidence="5">
    <location>
        <begin position="96"/>
        <end position="216"/>
    </location>
</feature>
<evidence type="ECO:0000256" key="3">
    <source>
        <dbReference type="ARBA" id="ARBA00023125"/>
    </source>
</evidence>
<reference evidence="6 7" key="1">
    <citation type="submission" date="2016-10" db="EMBL/GenBank/DDBJ databases">
        <authorList>
            <person name="de Groot N.N."/>
        </authorList>
    </citation>
    <scope>NUCLEOTIDE SEQUENCE [LARGE SCALE GENOMIC DNA]</scope>
    <source>
        <strain evidence="6 7">DSM 22007</strain>
    </source>
</reference>
<evidence type="ECO:0000256" key="1">
    <source>
        <dbReference type="ARBA" id="ARBA00002286"/>
    </source>
</evidence>
<dbReference type="Proteomes" id="UP000198634">
    <property type="component" value="Unassembled WGS sequence"/>
</dbReference>
<keyword evidence="3" id="KW-0238">DNA-binding</keyword>